<evidence type="ECO:0000313" key="1">
    <source>
        <dbReference type="EMBL" id="EEF68953.1"/>
    </source>
</evidence>
<dbReference type="HOGENOM" id="CLU_2666113_0_0_9"/>
<proteinExistence type="predicted"/>
<reference evidence="1 2" key="2">
    <citation type="submission" date="2009-02" db="EMBL/GenBank/DDBJ databases">
        <title>Draft genome sequence of Holdemania filiformis DSM 12042.</title>
        <authorList>
            <person name="Sudarsanam P."/>
            <person name="Ley R."/>
            <person name="Guruge J."/>
            <person name="Turnbaugh P.J."/>
            <person name="Mahowald M."/>
            <person name="Liep D."/>
            <person name="Gordon J."/>
        </authorList>
    </citation>
    <scope>NUCLEOTIDE SEQUENCE [LARGE SCALE GENOMIC DNA]</scope>
    <source>
        <strain evidence="1 2">DSM 12042</strain>
    </source>
</reference>
<name>B9Y540_9FIRM</name>
<accession>B9Y540</accession>
<dbReference type="EMBL" id="ACCF01000054">
    <property type="protein sequence ID" value="EEF68953.1"/>
    <property type="molecule type" value="Genomic_DNA"/>
</dbReference>
<organism evidence="1 2">
    <name type="scientific">Holdemania filiformis DSM 12042</name>
    <dbReference type="NCBI Taxonomy" id="545696"/>
    <lineage>
        <taxon>Bacteria</taxon>
        <taxon>Bacillati</taxon>
        <taxon>Bacillota</taxon>
        <taxon>Erysipelotrichia</taxon>
        <taxon>Erysipelotrichales</taxon>
        <taxon>Erysipelotrichaceae</taxon>
        <taxon>Holdemania</taxon>
    </lineage>
</organism>
<dbReference type="AlphaFoldDB" id="B9Y540"/>
<reference evidence="1 2" key="1">
    <citation type="submission" date="2008-12" db="EMBL/GenBank/DDBJ databases">
        <authorList>
            <person name="Fulton L."/>
            <person name="Clifton S."/>
            <person name="Fulton B."/>
            <person name="Xu J."/>
            <person name="Minx P."/>
            <person name="Pepin K.H."/>
            <person name="Johnson M."/>
            <person name="Bhonagiri V."/>
            <person name="Nash W.E."/>
            <person name="Mardis E.R."/>
            <person name="Wilson R.K."/>
        </authorList>
    </citation>
    <scope>NUCLEOTIDE SEQUENCE [LARGE SCALE GENOMIC DNA]</scope>
    <source>
        <strain evidence="1 2">DSM 12042</strain>
    </source>
</reference>
<dbReference type="STRING" id="545696.HOLDEFILI_00921"/>
<sequence>MRIHEILRFGFIKRKQLSFRFLSRFFCFPVLDVYEMNRTKIKKPLSEWQASISIIQNSKNLDPQAVFVLPCGFID</sequence>
<evidence type="ECO:0000313" key="2">
    <source>
        <dbReference type="Proteomes" id="UP000005950"/>
    </source>
</evidence>
<comment type="caution">
    <text evidence="1">The sequence shown here is derived from an EMBL/GenBank/DDBJ whole genome shotgun (WGS) entry which is preliminary data.</text>
</comment>
<protein>
    <submittedName>
        <fullName evidence="1">Uncharacterized protein</fullName>
    </submittedName>
</protein>
<gene>
    <name evidence="1" type="ORF">HOLDEFILI_00921</name>
</gene>
<dbReference type="Proteomes" id="UP000005950">
    <property type="component" value="Unassembled WGS sequence"/>
</dbReference>